<reference evidence="3 4" key="1">
    <citation type="submission" date="2017-03" db="EMBL/GenBank/DDBJ databases">
        <title>Genomes of endolithic fungi from Antarctica.</title>
        <authorList>
            <person name="Coleine C."/>
            <person name="Masonjones S."/>
            <person name="Stajich J.E."/>
        </authorList>
    </citation>
    <scope>NUCLEOTIDE SEQUENCE [LARGE SCALE GENOMIC DNA]</scope>
    <source>
        <strain evidence="3 4">CCFEE 6314</strain>
    </source>
</reference>
<feature type="region of interest" description="Disordered" evidence="1">
    <location>
        <begin position="15"/>
        <end position="37"/>
    </location>
</feature>
<dbReference type="AlphaFoldDB" id="A0A438MVG1"/>
<dbReference type="Pfam" id="PF15159">
    <property type="entry name" value="PIG-Y"/>
    <property type="match status" value="1"/>
</dbReference>
<keyword evidence="2" id="KW-0812">Transmembrane</keyword>
<keyword evidence="2" id="KW-1133">Transmembrane helix</keyword>
<dbReference type="OrthoDB" id="2157498at2759"/>
<feature type="compositionally biased region" description="Basic and acidic residues" evidence="1">
    <location>
        <begin position="117"/>
        <end position="134"/>
    </location>
</feature>
<keyword evidence="2" id="KW-0472">Membrane</keyword>
<feature type="compositionally biased region" description="Basic and acidic residues" evidence="1">
    <location>
        <begin position="19"/>
        <end position="30"/>
    </location>
</feature>
<dbReference type="Proteomes" id="UP000288859">
    <property type="component" value="Unassembled WGS sequence"/>
</dbReference>
<proteinExistence type="predicted"/>
<accession>A0A438MVG1</accession>
<evidence type="ECO:0000313" key="3">
    <source>
        <dbReference type="EMBL" id="RVX66936.1"/>
    </source>
</evidence>
<feature type="compositionally biased region" description="Polar residues" evidence="1">
    <location>
        <begin position="238"/>
        <end position="255"/>
    </location>
</feature>
<evidence type="ECO:0000313" key="4">
    <source>
        <dbReference type="Proteomes" id="UP000288859"/>
    </source>
</evidence>
<feature type="compositionally biased region" description="Low complexity" evidence="1">
    <location>
        <begin position="153"/>
        <end position="168"/>
    </location>
</feature>
<dbReference type="InterPro" id="IPR029164">
    <property type="entry name" value="PIG-Y"/>
</dbReference>
<organism evidence="3 4">
    <name type="scientific">Exophiala mesophila</name>
    <name type="common">Black yeast-like fungus</name>
    <dbReference type="NCBI Taxonomy" id="212818"/>
    <lineage>
        <taxon>Eukaryota</taxon>
        <taxon>Fungi</taxon>
        <taxon>Dikarya</taxon>
        <taxon>Ascomycota</taxon>
        <taxon>Pezizomycotina</taxon>
        <taxon>Eurotiomycetes</taxon>
        <taxon>Chaetothyriomycetidae</taxon>
        <taxon>Chaetothyriales</taxon>
        <taxon>Herpotrichiellaceae</taxon>
        <taxon>Exophiala</taxon>
    </lineage>
</organism>
<dbReference type="EMBL" id="NAJM01000054">
    <property type="protein sequence ID" value="RVX66936.1"/>
    <property type="molecule type" value="Genomic_DNA"/>
</dbReference>
<comment type="caution">
    <text evidence="3">The sequence shown here is derived from an EMBL/GenBank/DDBJ whole genome shotgun (WGS) entry which is preliminary data.</text>
</comment>
<dbReference type="PANTHER" id="PTHR39400">
    <property type="entry name" value="YALI0E29227P"/>
    <property type="match status" value="1"/>
</dbReference>
<feature type="transmembrane region" description="Helical" evidence="2">
    <location>
        <begin position="385"/>
        <end position="413"/>
    </location>
</feature>
<feature type="transmembrane region" description="Helical" evidence="2">
    <location>
        <begin position="433"/>
        <end position="458"/>
    </location>
</feature>
<protein>
    <submittedName>
        <fullName evidence="3">Uncharacterized protein</fullName>
    </submittedName>
</protein>
<evidence type="ECO:0000256" key="2">
    <source>
        <dbReference type="SAM" id="Phobius"/>
    </source>
</evidence>
<evidence type="ECO:0000256" key="1">
    <source>
        <dbReference type="SAM" id="MobiDB-lite"/>
    </source>
</evidence>
<dbReference type="VEuPathDB" id="FungiDB:PV10_04547"/>
<feature type="region of interest" description="Disordered" evidence="1">
    <location>
        <begin position="97"/>
        <end position="277"/>
    </location>
</feature>
<name>A0A438MVG1_EXOME</name>
<feature type="compositionally biased region" description="Gly residues" evidence="1">
    <location>
        <begin position="186"/>
        <end position="196"/>
    </location>
</feature>
<gene>
    <name evidence="3" type="ORF">B0A52_09060</name>
</gene>
<sequence length="471" mass="50745">MIRPFSEPEAWYLYPPSPYRDDLSDHKKNPIDQAEDYPYQASTTLGLLESGPKAHTMLRTLASPLGPQNPTCSGFRGEWIHDAESISTLSALVLPAMPRSRKGSSETSDNKTTPFPRIDEEVSSQEKDVKDKDGATPTKSKRRDGAPSHKRSVSGSLLSRLSFLRTASDQGRGDGTTKEAVAPSGGAAGNGGGLPLSGGRSAMAEAQAHGKRRRKGSLRKTVLGKGRDGKSSGMKKSPLSSANATPVQTPLQEQALTPRASADLSSPVSPDSPPSWPFRTLSRVSIPSIRSSIASVDPASSAASLVSPTVPTDASTDDEDLVLPRMPLLRQIPSTTSFGDSYFPIQDPVRRMFGSRARSPLASAPESMAGTPPADEGWDYSETAFWGYVILVVTWLVFVVGMGSCFGVWSWAWDVGETPYAPPELEDDPTLPIVGYYPALLVLTCVMAWVWVVVAWVGMKYFRHADFKGDD</sequence>
<feature type="compositionally biased region" description="Basic residues" evidence="1">
    <location>
        <begin position="209"/>
        <end position="218"/>
    </location>
</feature>
<dbReference type="PANTHER" id="PTHR39400:SF1">
    <property type="entry name" value="PIG-P DOMAIN-CONTAINING PROTEIN"/>
    <property type="match status" value="1"/>
</dbReference>